<protein>
    <submittedName>
        <fullName evidence="4">Filamentous hemagglutinin family outer membrane protein</fullName>
    </submittedName>
</protein>
<dbReference type="InterPro" id="IPR008638">
    <property type="entry name" value="FhaB/CdiA-like_TPS"/>
</dbReference>
<reference evidence="5" key="1">
    <citation type="submission" date="2017-01" db="EMBL/GenBank/DDBJ databases">
        <title>Komagataeibacter sp. MSKU9 whole genome sequencing project.</title>
        <authorList>
            <person name="Matsutani M."/>
            <person name="Naloka K."/>
            <person name="Theeragool G."/>
            <person name="Yakushi T."/>
            <person name="Matsushita K."/>
        </authorList>
    </citation>
    <scope>NUCLEOTIDE SEQUENCE [LARGE SCALE GENOMIC DNA]</scope>
    <source>
        <strain evidence="5">MSKU9</strain>
    </source>
</reference>
<dbReference type="InterPro" id="IPR010069">
    <property type="entry name" value="CdiA_FHA1_rpt"/>
</dbReference>
<feature type="domain" description="Filamentous haemagglutinin FhaB/tRNA nuclease CdiA-like TPS" evidence="3">
    <location>
        <begin position="66"/>
        <end position="186"/>
    </location>
</feature>
<evidence type="ECO:0000313" key="5">
    <source>
        <dbReference type="Proteomes" id="UP000315095"/>
    </source>
</evidence>
<dbReference type="SMART" id="SM00912">
    <property type="entry name" value="Haemagg_act"/>
    <property type="match status" value="1"/>
</dbReference>
<keyword evidence="5" id="KW-1185">Reference proteome</keyword>
<proteinExistence type="predicted"/>
<dbReference type="InterPro" id="IPR008619">
    <property type="entry name" value="Filamentous_hemagglutn_rpt"/>
</dbReference>
<dbReference type="InterPro" id="IPR011050">
    <property type="entry name" value="Pectin_lyase_fold/virulence"/>
</dbReference>
<dbReference type="RefSeq" id="WP_141262588.1">
    <property type="nucleotide sequence ID" value="NZ_BDLU01000081.1"/>
</dbReference>
<dbReference type="Proteomes" id="UP000315095">
    <property type="component" value="Unassembled WGS sequence"/>
</dbReference>
<dbReference type="Gene3D" id="2.160.20.10">
    <property type="entry name" value="Single-stranded right-handed beta-helix, Pectin lyase-like"/>
    <property type="match status" value="1"/>
</dbReference>
<evidence type="ECO:0000259" key="3">
    <source>
        <dbReference type="SMART" id="SM00912"/>
    </source>
</evidence>
<evidence type="ECO:0000256" key="1">
    <source>
        <dbReference type="SAM" id="MobiDB-lite"/>
    </source>
</evidence>
<comment type="caution">
    <text evidence="4">The sequence shown here is derived from an EMBL/GenBank/DDBJ whole genome shotgun (WGS) entry which is preliminary data.</text>
</comment>
<dbReference type="InterPro" id="IPR012334">
    <property type="entry name" value="Pectin_lyas_fold"/>
</dbReference>
<feature type="chain" id="PRO_5020544232" evidence="2">
    <location>
        <begin position="43"/>
        <end position="3368"/>
    </location>
</feature>
<dbReference type="InterPro" id="IPR025157">
    <property type="entry name" value="Hemagglutinin_rpt"/>
</dbReference>
<dbReference type="Pfam" id="PF13332">
    <property type="entry name" value="Fil_haemagg_2"/>
    <property type="match status" value="4"/>
</dbReference>
<dbReference type="OrthoDB" id="2664633at2"/>
<name>A0A4P5NUD2_9PROT</name>
<dbReference type="EMBL" id="BDLU01000081">
    <property type="protein sequence ID" value="GCE85259.1"/>
    <property type="molecule type" value="Genomic_DNA"/>
</dbReference>
<feature type="region of interest" description="Disordered" evidence="1">
    <location>
        <begin position="2958"/>
        <end position="3042"/>
    </location>
</feature>
<gene>
    <name evidence="4" type="ORF">MSKU9_3400</name>
</gene>
<accession>A0A4P5NUD2</accession>
<sequence>MKTRRRTAAPDTIAGPTLFQRCVHVFAAASLFLASTVSMASAQQAEPQIVVDPHAGGPEPTLDKTQNGIDQVNIATPNAAGVSHNDFLEYGVPERGVILNNATTATETKIGGVVYGNENLHDHAASLILNEVTGNLPTLMLGYTEVAGHQASVVVANPNGITCAGCGFINTARVTLATGTPEMDATGHLKDIAVRGGNITFEGKGGDFTTVPVLDILSRSVTLKAQVNAETANIVAGRNRVDYGTNAAHPLASDGTAAPEFAIDTAALGGMYANRIYMVVNEAGAGVRVDGTMAANAGDMTLTDAGDLVLNGSMTASGNVQAQVGGQVANGGTLQSGGGMQLAAGGVLENSGSIGAGTTLSARAAAIGNSGTVTAGAGALSLTAAGALNNSGGIGASGGSLSARAGAVANTGTIAAKAGLTLASGSTLSNAGGQISSTTGQASIAVVGALDNTGGKILDQSGDMTLSAQAVTNNGGAIQAGGSLTAALASYTSDTTASLTAQQALAVTATGAVDNEGTLGGGTGVTVTADHIANGSSALLIATGGNLTLNAAGTGGLANTGIIKSRSASGSLTIDAATLANSDSILAAGTLGVRTAGTATSTGTLYGAAGLSLAAGGALSNRGGQLGSDTGMVQLAAASLDNTGGRIIVTDGGLNIDAASVANNNGWLQAATLMSIVTTALDNTGGTVLGGTSVSLARDATGAALDHLTNASGLVEAGRDLTISAVSVDNTSGGLVGKTGSVAITDNGSGQGLFTNTDGAVQAGGALTLTTGQYASDTSAALQAGTALDLSVTGAADNEGAITAGNGLTLSAASLVNGAKGTIGALAGDTTIAVHGNAASPALSNAGAIEDADAAGVLKVDATSLANTGTIISQGNQTLVTAGSLFNSGEIASLGGGGTLSAADLTNSGLIATAAGLDVSTTDDLLNTGTLYGATGLTLGTGGTTSNPGGTIGTGDAGALVLTAAQVANDNGTIQAGSSLALSTAGLDNEAGTILAGGIIGIGNGNATTPLTALDNRGGAVQAGGNLTIAAASLANTAGTLVSVDGNVTLSAGAPATLMTTLDNTSGGIIQAAGNVSIAAGTIGNDNGRILALDGNIALDADSAPASALAFSNAGGAVKAAGNLSLVTGTWSDDATGVMSAGQDLSVVAAGDMDVAGTLVGGQGLTLTAAGLTTASGGLVATENGVLDLVLTGTGSGDGLSNAGRIEAEGRGATLNARTQAALANGGTLVSQGDVTLAAQGVTNSGEIGALAGLVDLNAASLANTGTLVASDQMNATLSGSVSNSGLVYGTQGVTLKSGGAIDDTDGRIGGNGAVALSGTSLTNTSGAVISGAGTVSVTTTGVVGNEGGAIQGAGNVVLVAASLDNTSGGRIVSTGGTLDVRNAGGGAMAQVANDGGALQAGRDITLVANSLTNGSGGLVNAADGSLLVSAGGTQAAVSINNAGGTLQSWGDLTLVAAGLDNDGGSVIERSGQNTLSLANAGGGAMTGFSDTDGVVQAAGNLSLDTTSPGGAAQLVAGNTLAVTLTGGLDSGTLFQSGGDTLLRVGGDYTAEAGGGVLAGGNATVTAASVTNNGALMAEGGLLDVSSGGAITNTGLIDGAAGVALDLPGTLTNQLGAILSENGSIGIGNGASGAATAVFNRSGEIVADSASGDILINAGTVTNDVLGGVTVVKNTVLWSHSYGGGSNVDIPVPAGLLDTATGVQGTGQLVGHSQGGTIYVQEDGGRATLNNAASLISAGRDVDITTTGGIVNDASHIAAGRDINLSGGSLDNIGYAVQHAFYVTCKAFYGCSWTRESDPAFTGGSTSAVRHKKKIAGITVGHYWTAAPEPKEKWGSSETYYGPTGTIVAKDNITGTFTGTINNQTEIANASSSEYTTYTGETPGGLSPVAAASAASGVAADAALNGGTTAALADVSTGVAGATGTRSGAAAPATAGGTLAYQGVETAQVKASATAQEAAMTLPGFATSSDPTIPTVISAIPGGSALFIADPDPGAHYLIETNPKYATFSGFYGSQYLVNRLGDNTADYEFLGDSYFDTEFIQQQIVASTGQTFLGSSYETANEQMELLLDNAVSESNALDLTFGVALTASQQAALTQNIVWYVPETVDGRTVLAPKLYLAPGQATLSDGAEISATNVSLTGSSINNTGTINASNALSLTATSGDIVNAGGTLSGGSVALAALNGSVVNEDQLNTFMVDGGKAQSLGAQGTITSGGDAQIYAAKDITFDGGSLSALGDTTLVAGQGITLGSVAASASQDIEQHDYSHRAAETENFGASISTGGNLTAAALGGDLTLAGATVSAGKSATLMATGNVNLNAVTDSQSSYTRTVEHGFLNKTTTTSSESSTDQVGSTVAANDNVTMVSGRDMSVAGTVAGGGNVTLQAGGTFTENALKDTAQSAYSQEKSGLFVGTSGAGFEVGFGKSRQTANDSSTTWTSSEIGSTGGDVTVAAGGPVTINASGLEAAKDLNVSGSSVSFNALSNVAKDSQTSDSSFIGLKAGLSDNSVVGQVADMALSAAQAANDKDTGNRTLDAASAGISGATAGISVAKALSENAKSGEVELVGVSAEVGFSHDRQAESSTTTTVQGSTAAAGDGLTVTATGAGGGTTDSNAGDIIATASQLSGQTVTLNAPGTVTLQSGQDTTHTTSSQSSESAFIGATASLNADAQWGVSVTGQVGGSHAQSDARSATQVDSTVTGTDNVTVNNAGGATTLDGAKVSGGSVDVTTGSLDITSAQNTASYSSNQESGGFSFAIPVYGVGGEKGFSVNASGGALGDTYASTEASGLSGIHAGNGGVNIAVAGNTSLDAGVIESTAASALNSLATGSLTASGEKNVSDYAGASASFSSSTMQGGGDTGEDNSVPLTQGFADNGIPMASAAAVAGSHGTESQSAIGSNITVETGATSGTLSRDPSTANQAITNDFDASKESNVLALANEAETVTQAAAWTAKLGYDMASEGADDRDTVGTDARDIQPKQDSVAGTGDATSSGLRPDRFGEDGGPGGFETLDWRMGPGIKKGDSTGNNVGADVPQPVEPDVANPWDTTTRVHRENILRLDSSGGLTVAPDMANEYPGAEVAMTDRFGPGVAHYSPDAVVSGVGIGDLGINIPGAGTFRSTGMFTDHGELEFTKDGSSDIYILGAPGPVDYTKIVDYTKTMGGKVSASTLDKNTITDRLSGQTTASGGGWIALGDDSIGAARPILPSGYDWVKNADGEVAIRTPDGEVITSSDGKSDIVGAGLNNAKHNESIKESVNRQRGGDHAKRVGDERESKVAGIVDGTVSGELVVTEKYGKTDIDVVAKNGDLIAVGGPAKAKNLDKLDRVLRIYKAVAEERGVSAMAYFSMDTPKEVIIRAGKILGKRNVKTFMDK</sequence>
<feature type="region of interest" description="Disordered" evidence="1">
    <location>
        <begin position="3249"/>
        <end position="3268"/>
    </location>
</feature>
<evidence type="ECO:0000313" key="4">
    <source>
        <dbReference type="EMBL" id="GCE85259.1"/>
    </source>
</evidence>
<evidence type="ECO:0000256" key="2">
    <source>
        <dbReference type="SAM" id="SignalP"/>
    </source>
</evidence>
<feature type="signal peptide" evidence="2">
    <location>
        <begin position="1"/>
        <end position="42"/>
    </location>
</feature>
<feature type="compositionally biased region" description="Basic and acidic residues" evidence="1">
    <location>
        <begin position="2960"/>
        <end position="2975"/>
    </location>
</feature>
<dbReference type="NCBIfam" id="TIGR01901">
    <property type="entry name" value="adhes_NPXG"/>
    <property type="match status" value="1"/>
</dbReference>
<dbReference type="GO" id="GO:0003824">
    <property type="term" value="F:catalytic activity"/>
    <property type="evidence" value="ECO:0007669"/>
    <property type="project" value="UniProtKB-ARBA"/>
</dbReference>
<dbReference type="Pfam" id="PF05594">
    <property type="entry name" value="Fil_haemagg"/>
    <property type="match status" value="18"/>
</dbReference>
<dbReference type="SUPFAM" id="SSF51126">
    <property type="entry name" value="Pectin lyase-like"/>
    <property type="match status" value="1"/>
</dbReference>
<dbReference type="Pfam" id="PF05860">
    <property type="entry name" value="TPS"/>
    <property type="match status" value="1"/>
</dbReference>
<organism evidence="4 5">
    <name type="scientific">Komagataeibacter diospyri</name>
    <dbReference type="NCBI Taxonomy" id="1932662"/>
    <lineage>
        <taxon>Bacteria</taxon>
        <taxon>Pseudomonadati</taxon>
        <taxon>Pseudomonadota</taxon>
        <taxon>Alphaproteobacteria</taxon>
        <taxon>Acetobacterales</taxon>
        <taxon>Acetobacteraceae</taxon>
        <taxon>Komagataeibacter</taxon>
    </lineage>
</organism>
<dbReference type="NCBIfam" id="TIGR01731">
    <property type="entry name" value="fil_hemag_20aa"/>
    <property type="match status" value="27"/>
</dbReference>
<keyword evidence="2" id="KW-0732">Signal</keyword>